<dbReference type="SUPFAM" id="SSF82171">
    <property type="entry name" value="DPP6 N-terminal domain-like"/>
    <property type="match status" value="1"/>
</dbReference>
<dbReference type="Gene3D" id="2.120.10.30">
    <property type="entry name" value="TolB, C-terminal domain"/>
    <property type="match status" value="1"/>
</dbReference>
<sequence length="470" mass="52871">MVSNEFHVEKLLCKDAAKIVIDEEFKYDLKNRIMFGDKYNNITELPKRKNSFKQNKYFKIASGFVICVFVSGTIFKVIDIPSKNIFANSEEKSDFIMPISSEKNSAGNKNQKTNFLQPKDAVAIINNGNKLPSITKGNEGDTAYNLLEKYSKKNSDVVNRNQVVAKAEESEESEESDASINKGLVKVSKNASVSVEIGGPVNVPKTENKEQVVSSLKFYDSRYSLGEKSLVSVKDGGIYVKDIESSKEKKLIAYDQKIQIFEKPNFTPDGGIIYYKSEKITLENGDIGEKNGAIYLCDKNGQGSSKLVDGKNPMMSKDGKKLVYETEGKIFILSLATNNKRFVDNGRYPAFSENGNTISYVKEDKEIQNYDANTGKKDVYIQKTFSSLWIFDLVTEDTHSLTNNMVNINGDSIQSWADAVRAGSVTSDLKVTSKYSYYESIWSSNNKEVYVIRKNNDAQMFEFIKFTLDK</sequence>
<proteinExistence type="predicted"/>
<keyword evidence="1" id="KW-0472">Membrane</keyword>
<keyword evidence="3" id="KW-1185">Reference proteome</keyword>
<comment type="caution">
    <text evidence="2">The sequence shown here is derived from an EMBL/GenBank/DDBJ whole genome shotgun (WGS) entry which is preliminary data.</text>
</comment>
<dbReference type="RefSeq" id="WP_125005998.1">
    <property type="nucleotide sequence ID" value="NZ_BHYK01000046.1"/>
</dbReference>
<keyword evidence="1" id="KW-0812">Transmembrane</keyword>
<feature type="transmembrane region" description="Helical" evidence="1">
    <location>
        <begin position="57"/>
        <end position="78"/>
    </location>
</feature>
<evidence type="ECO:0000313" key="3">
    <source>
        <dbReference type="Proteomes" id="UP000287872"/>
    </source>
</evidence>
<dbReference type="Proteomes" id="UP000287872">
    <property type="component" value="Unassembled WGS sequence"/>
</dbReference>
<organism evidence="2 3">
    <name type="scientific">Clostridium tagluense</name>
    <dbReference type="NCBI Taxonomy" id="360422"/>
    <lineage>
        <taxon>Bacteria</taxon>
        <taxon>Bacillati</taxon>
        <taxon>Bacillota</taxon>
        <taxon>Clostridia</taxon>
        <taxon>Eubacteriales</taxon>
        <taxon>Clostridiaceae</taxon>
        <taxon>Clostridium</taxon>
    </lineage>
</organism>
<dbReference type="InterPro" id="IPR011042">
    <property type="entry name" value="6-blade_b-propeller_TolB-like"/>
</dbReference>
<protein>
    <submittedName>
        <fullName evidence="2">Uncharacterized protein</fullName>
    </submittedName>
</protein>
<dbReference type="AlphaFoldDB" id="A0A401UTQ3"/>
<evidence type="ECO:0000256" key="1">
    <source>
        <dbReference type="SAM" id="Phobius"/>
    </source>
</evidence>
<reference evidence="2 3" key="1">
    <citation type="submission" date="2018-11" db="EMBL/GenBank/DDBJ databases">
        <title>Genome sequencing and assembly of Clostridium tagluense strain A121.</title>
        <authorList>
            <person name="Murakami T."/>
            <person name="Segawa T."/>
            <person name="Shcherbakova V.A."/>
            <person name="Mori H."/>
            <person name="Yoshimura Y."/>
        </authorList>
    </citation>
    <scope>NUCLEOTIDE SEQUENCE [LARGE SCALE GENOMIC DNA]</scope>
    <source>
        <strain evidence="2 3">A121</strain>
    </source>
</reference>
<name>A0A401UTQ3_9CLOT</name>
<keyword evidence="1" id="KW-1133">Transmembrane helix</keyword>
<dbReference type="EMBL" id="BHYK01000046">
    <property type="protein sequence ID" value="GCD12923.1"/>
    <property type="molecule type" value="Genomic_DNA"/>
</dbReference>
<evidence type="ECO:0000313" key="2">
    <source>
        <dbReference type="EMBL" id="GCD12923.1"/>
    </source>
</evidence>
<dbReference type="OrthoDB" id="2085364at2"/>
<gene>
    <name evidence="2" type="ORF">Ctaglu_45460</name>
</gene>
<accession>A0A401UTQ3</accession>